<accession>B1UYU4</accession>
<reference evidence="3 4" key="1">
    <citation type="submission" date="2008-03" db="EMBL/GenBank/DDBJ databases">
        <authorList>
            <person name="Paulsen I."/>
            <person name="Sebastian Y."/>
        </authorList>
    </citation>
    <scope>NUCLEOTIDE SEQUENCE [LARGE SCALE GENOMIC DNA]</scope>
    <source>
        <strain evidence="4">D str. JGS1721</strain>
    </source>
</reference>
<name>B1UYU4_CLOPF</name>
<dbReference type="GO" id="GO:0016787">
    <property type="term" value="F:hydrolase activity"/>
    <property type="evidence" value="ECO:0007669"/>
    <property type="project" value="UniProtKB-KW"/>
</dbReference>
<dbReference type="PANTHER" id="PTHR30337:SF7">
    <property type="entry name" value="PHOSPHOESTERASE"/>
    <property type="match status" value="1"/>
</dbReference>
<evidence type="ECO:0000313" key="3">
    <source>
        <dbReference type="EMBL" id="EDT73288.1"/>
    </source>
</evidence>
<keyword evidence="1" id="KW-0378">Hydrolase</keyword>
<dbReference type="Proteomes" id="UP000003188">
    <property type="component" value="Unassembled WGS sequence"/>
</dbReference>
<dbReference type="EMBL" id="ABOO01000001">
    <property type="protein sequence ID" value="EDT73288.1"/>
    <property type="molecule type" value="Genomic_DNA"/>
</dbReference>
<protein>
    <submittedName>
        <fullName evidence="3">Ser/Thr protein phosphatase family protein</fullName>
    </submittedName>
</protein>
<dbReference type="Gene3D" id="3.60.21.10">
    <property type="match status" value="1"/>
</dbReference>
<feature type="domain" description="Calcineurin-like phosphoesterase" evidence="2">
    <location>
        <begin position="6"/>
        <end position="199"/>
    </location>
</feature>
<dbReference type="InterPro" id="IPR050535">
    <property type="entry name" value="DNA_Repair-Maintenance_Comp"/>
</dbReference>
<dbReference type="PIRSF" id="PIRSF033091">
    <property type="entry name" value="Pesterase_YhaO"/>
    <property type="match status" value="1"/>
</dbReference>
<dbReference type="SUPFAM" id="SSF56300">
    <property type="entry name" value="Metallo-dependent phosphatases"/>
    <property type="match status" value="1"/>
</dbReference>
<dbReference type="InterPro" id="IPR004843">
    <property type="entry name" value="Calcineurin-like_PHP"/>
</dbReference>
<comment type="caution">
    <text evidence="3">The sequence shown here is derived from an EMBL/GenBank/DDBJ whole genome shotgun (WGS) entry which is preliminary data.</text>
</comment>
<gene>
    <name evidence="3" type="ORF">CJD_2750</name>
</gene>
<dbReference type="InterPro" id="IPR041796">
    <property type="entry name" value="Mre11_N"/>
</dbReference>
<evidence type="ECO:0000313" key="4">
    <source>
        <dbReference type="Proteomes" id="UP000003188"/>
    </source>
</evidence>
<dbReference type="InterPro" id="IPR014576">
    <property type="entry name" value="Pesterase_YhaO"/>
</dbReference>
<dbReference type="CDD" id="cd00840">
    <property type="entry name" value="MPP_Mre11_N"/>
    <property type="match status" value="1"/>
</dbReference>
<organism evidence="3 4">
    <name type="scientific">Clostridium perfringens D str. JGS1721</name>
    <dbReference type="NCBI Taxonomy" id="488537"/>
    <lineage>
        <taxon>Bacteria</taxon>
        <taxon>Bacillati</taxon>
        <taxon>Bacillota</taxon>
        <taxon>Clostridia</taxon>
        <taxon>Eubacteriales</taxon>
        <taxon>Clostridiaceae</taxon>
        <taxon>Clostridium</taxon>
    </lineage>
</organism>
<dbReference type="Pfam" id="PF00149">
    <property type="entry name" value="Metallophos"/>
    <property type="match status" value="1"/>
</dbReference>
<evidence type="ECO:0000256" key="1">
    <source>
        <dbReference type="ARBA" id="ARBA00022801"/>
    </source>
</evidence>
<sequence length="380" mass="43916">MVKKVKILHCSDIHFDTPFKELPKEIGTMRRAELRESFSKIINRGIDEKVDLVLLAGDLFDNDTIEKSTLTFIKDQIDKLKKHNIRVFISAGNHDPYNKKSFYNMVNLGENVHIFKDEIERIEIPKLNTVVYGASFKDKYIRESKLKDFTPKEEDKDLVKIMVLHGDLGNNETGEYNPLLFKEIEESKMDYIALGHIHKFSGIKRIGKTYYAYSGCPEGRGFDEEGDKGIILGEISLGVVDLDFIKTNKREYFLKEIDISNCKTKEEVIDKILNTISKESREKNLFKIILKGNIEESFKIDSDLIENLIRDKFFYCKIVNSTRMKIDIDEMSNEYSIKGIFCSLIKDALESNEEDEEILDIAFRIGMESILDGEVNLNDN</sequence>
<dbReference type="AlphaFoldDB" id="B1UYU4"/>
<proteinExistence type="predicted"/>
<dbReference type="PANTHER" id="PTHR30337">
    <property type="entry name" value="COMPONENT OF ATP-DEPENDENT DSDNA EXONUCLEASE"/>
    <property type="match status" value="1"/>
</dbReference>
<dbReference type="InterPro" id="IPR029052">
    <property type="entry name" value="Metallo-depent_PP-like"/>
</dbReference>
<evidence type="ECO:0000259" key="2">
    <source>
        <dbReference type="Pfam" id="PF00149"/>
    </source>
</evidence>